<feature type="region of interest" description="Disordered" evidence="1">
    <location>
        <begin position="496"/>
        <end position="592"/>
    </location>
</feature>
<feature type="compositionally biased region" description="Basic residues" evidence="1">
    <location>
        <begin position="240"/>
        <end position="249"/>
    </location>
</feature>
<dbReference type="AlphaFoldDB" id="A0A6A5QP85"/>
<feature type="compositionally biased region" description="Basic and acidic residues" evidence="1">
    <location>
        <begin position="794"/>
        <end position="805"/>
    </location>
</feature>
<gene>
    <name evidence="2" type="ORF">BDU57DRAFT_516831</name>
</gene>
<feature type="region of interest" description="Disordered" evidence="1">
    <location>
        <begin position="891"/>
        <end position="965"/>
    </location>
</feature>
<feature type="compositionally biased region" description="Polar residues" evidence="1">
    <location>
        <begin position="499"/>
        <end position="512"/>
    </location>
</feature>
<reference evidence="2" key="1">
    <citation type="journal article" date="2020" name="Stud. Mycol.">
        <title>101 Dothideomycetes genomes: a test case for predicting lifestyles and emergence of pathogens.</title>
        <authorList>
            <person name="Haridas S."/>
            <person name="Albert R."/>
            <person name="Binder M."/>
            <person name="Bloem J."/>
            <person name="Labutti K."/>
            <person name="Salamov A."/>
            <person name="Andreopoulos B."/>
            <person name="Baker S."/>
            <person name="Barry K."/>
            <person name="Bills G."/>
            <person name="Bluhm B."/>
            <person name="Cannon C."/>
            <person name="Castanera R."/>
            <person name="Culley D."/>
            <person name="Daum C."/>
            <person name="Ezra D."/>
            <person name="Gonzalez J."/>
            <person name="Henrissat B."/>
            <person name="Kuo A."/>
            <person name="Liang C."/>
            <person name="Lipzen A."/>
            <person name="Lutzoni F."/>
            <person name="Magnuson J."/>
            <person name="Mondo S."/>
            <person name="Nolan M."/>
            <person name="Ohm R."/>
            <person name="Pangilinan J."/>
            <person name="Park H.-J."/>
            <person name="Ramirez L."/>
            <person name="Alfaro M."/>
            <person name="Sun H."/>
            <person name="Tritt A."/>
            <person name="Yoshinaga Y."/>
            <person name="Zwiers L.-H."/>
            <person name="Turgeon B."/>
            <person name="Goodwin S."/>
            <person name="Spatafora J."/>
            <person name="Crous P."/>
            <person name="Grigoriev I."/>
        </authorList>
    </citation>
    <scope>NUCLEOTIDE SEQUENCE</scope>
    <source>
        <strain evidence="2">HMLAC05119</strain>
    </source>
</reference>
<keyword evidence="3" id="KW-1185">Reference proteome</keyword>
<dbReference type="OrthoDB" id="3870679at2759"/>
<accession>A0A6A5QP85</accession>
<feature type="compositionally biased region" description="Polar residues" evidence="1">
    <location>
        <begin position="451"/>
        <end position="464"/>
    </location>
</feature>
<evidence type="ECO:0000256" key="1">
    <source>
        <dbReference type="SAM" id="MobiDB-lite"/>
    </source>
</evidence>
<feature type="compositionally biased region" description="Polar residues" evidence="1">
    <location>
        <begin position="91"/>
        <end position="101"/>
    </location>
</feature>
<evidence type="ECO:0000313" key="2">
    <source>
        <dbReference type="EMBL" id="KAF1916620.1"/>
    </source>
</evidence>
<feature type="compositionally biased region" description="Low complexity" evidence="1">
    <location>
        <begin position="1"/>
        <end position="12"/>
    </location>
</feature>
<feature type="region of interest" description="Disordered" evidence="1">
    <location>
        <begin position="789"/>
        <end position="815"/>
    </location>
</feature>
<feature type="compositionally biased region" description="Basic and acidic residues" evidence="1">
    <location>
        <begin position="290"/>
        <end position="299"/>
    </location>
</feature>
<feature type="compositionally biased region" description="Basic and acidic residues" evidence="1">
    <location>
        <begin position="116"/>
        <end position="131"/>
    </location>
</feature>
<feature type="compositionally biased region" description="Basic and acidic residues" evidence="1">
    <location>
        <begin position="555"/>
        <end position="588"/>
    </location>
</feature>
<feature type="compositionally biased region" description="Acidic residues" evidence="1">
    <location>
        <begin position="829"/>
        <end position="841"/>
    </location>
</feature>
<feature type="compositionally biased region" description="Low complexity" evidence="1">
    <location>
        <begin position="909"/>
        <end position="926"/>
    </location>
</feature>
<dbReference type="EMBL" id="ML979135">
    <property type="protein sequence ID" value="KAF1916620.1"/>
    <property type="molecule type" value="Genomic_DNA"/>
</dbReference>
<feature type="region of interest" description="Disordered" evidence="1">
    <location>
        <begin position="1"/>
        <end position="319"/>
    </location>
</feature>
<dbReference type="Proteomes" id="UP000800096">
    <property type="component" value="Unassembled WGS sequence"/>
</dbReference>
<feature type="compositionally biased region" description="Basic and acidic residues" evidence="1">
    <location>
        <begin position="438"/>
        <end position="450"/>
    </location>
</feature>
<feature type="compositionally biased region" description="Polar residues" evidence="1">
    <location>
        <begin position="18"/>
        <end position="34"/>
    </location>
</feature>
<evidence type="ECO:0000313" key="3">
    <source>
        <dbReference type="Proteomes" id="UP000800096"/>
    </source>
</evidence>
<feature type="compositionally biased region" description="Low complexity" evidence="1">
    <location>
        <begin position="50"/>
        <end position="70"/>
    </location>
</feature>
<feature type="compositionally biased region" description="Polar residues" evidence="1">
    <location>
        <begin position="300"/>
        <end position="319"/>
    </location>
</feature>
<protein>
    <submittedName>
        <fullName evidence="2">Uncharacterized protein</fullName>
    </submittedName>
</protein>
<feature type="compositionally biased region" description="Polar residues" evidence="1">
    <location>
        <begin position="181"/>
        <end position="196"/>
    </location>
</feature>
<feature type="region of interest" description="Disordered" evidence="1">
    <location>
        <begin position="828"/>
        <end position="869"/>
    </location>
</feature>
<feature type="compositionally biased region" description="Basic and acidic residues" evidence="1">
    <location>
        <begin position="950"/>
        <end position="963"/>
    </location>
</feature>
<feature type="compositionally biased region" description="Polar residues" evidence="1">
    <location>
        <begin position="691"/>
        <end position="701"/>
    </location>
</feature>
<organism evidence="2 3">
    <name type="scientific">Ampelomyces quisqualis</name>
    <name type="common">Powdery mildew agent</name>
    <dbReference type="NCBI Taxonomy" id="50730"/>
    <lineage>
        <taxon>Eukaryota</taxon>
        <taxon>Fungi</taxon>
        <taxon>Dikarya</taxon>
        <taxon>Ascomycota</taxon>
        <taxon>Pezizomycotina</taxon>
        <taxon>Dothideomycetes</taxon>
        <taxon>Pleosporomycetidae</taxon>
        <taxon>Pleosporales</taxon>
        <taxon>Pleosporineae</taxon>
        <taxon>Phaeosphaeriaceae</taxon>
        <taxon>Ampelomyces</taxon>
    </lineage>
</organism>
<feature type="compositionally biased region" description="Low complexity" evidence="1">
    <location>
        <begin position="542"/>
        <end position="553"/>
    </location>
</feature>
<feature type="region of interest" description="Disordered" evidence="1">
    <location>
        <begin position="688"/>
        <end position="736"/>
    </location>
</feature>
<proteinExistence type="predicted"/>
<feature type="compositionally biased region" description="Low complexity" evidence="1">
    <location>
        <begin position="405"/>
        <end position="423"/>
    </location>
</feature>
<feature type="compositionally biased region" description="Basic and acidic residues" evidence="1">
    <location>
        <begin position="270"/>
        <end position="281"/>
    </location>
</feature>
<name>A0A6A5QP85_AMPQU</name>
<sequence>MTADAQPAAAGLPPTPPTMSQDNSLLSHTPSLGTPVNARSPPTPDPSPPRAAASHTTSPSTPHSAPARPHLFAYPSSRAESFTTAREDASSEPSPSRSTPVGTADTMAGAEEDQETPVHEVMPDREWDTDPMRNVTIRRKRTSKSSPEKLPGPSVALVETAPPSPSPRPRRTSGVRERVEASTNSPVTPSVENFAQSIGWPSEHKAAPEATEPEEPNKRNSTSSMGSARVEASILVTPPRQRRTLRHSGKNMAYRDGSPTPDRPARQRSKRDSSHHDDVPLHRLVHKKANLADRSKRFSSDSTSLRTDRNTSSPLSFRSRTIDSSAATLAHQQSLRNVLQPAADILSRSSSVTKYYHSELPYHRRIESAPENAPKATPSCVPRSYSQQSPPTSPRRAPVVTFQTPPVEHSPVHSPVPSLSSPRLLKRRQRSNVAGTRYHTDTDDALHRTPFENNRSESATQNVFPSAPIQDARPPVELSHGVRRLVAEHAVSREGAVVESNQVSTSLEQLSAPSPPPEYSFSPRIQQGSRSLRGRSGEQRRSSPSQGRTSSSPEVEIRPSLDRRSTDELSRRTPDWRRPSEDHSRVSFDRSTVCSEEHAGARHQYASTTPFSQFSDTPIEVSEATAVSIYPHNNHSLLVVQQGSRVNSFTPEPHLLTDSTYLLPHDYKETRSTPTPPFVDAIEDYDEHLEQQQQPTLSFEPSTPPMQIDLDRSGAVDSPLKNPRPPPEPPKIMFIPPTPAEELEQQLALGPPGPPKRSDSHPQRRLSLVQRARRYSDNLIPTIRSRLPNNRARYASDSHPSHKNPEIPTVNDEDGTLHPFWRPRGFWDGFDDDTDTESEDEGGLHPGGDTSDVETLPESPKRTTTLRRRLAGSIRGSGGFLIGNSLGVERAGTNRRRHHVTLPPNFRKPSFTSPPRRSLSSSPGGPKVLLQTPTMPHDGRVLKKRASRPSFDEQRSGTWREGKSLPGLKKYQVQYIGLSGVKDKIRNRRREKRREEIRRSIGSRYFVEGTGPNAS</sequence>
<feature type="region of interest" description="Disordered" evidence="1">
    <location>
        <begin position="366"/>
        <end position="474"/>
    </location>
</feature>